<dbReference type="InterPro" id="IPR052196">
    <property type="entry name" value="Bact_Kbp"/>
</dbReference>
<dbReference type="RefSeq" id="WP_277734517.1">
    <property type="nucleotide sequence ID" value="NZ_CP120733.1"/>
</dbReference>
<dbReference type="CDD" id="cd00118">
    <property type="entry name" value="LysM"/>
    <property type="match status" value="1"/>
</dbReference>
<dbReference type="PANTHER" id="PTHR34700:SF4">
    <property type="entry name" value="PHAGE-LIKE ELEMENT PBSX PROTEIN XKDP"/>
    <property type="match status" value="1"/>
</dbReference>
<dbReference type="Proteomes" id="UP001222800">
    <property type="component" value="Chromosome"/>
</dbReference>
<dbReference type="Pfam" id="PF01476">
    <property type="entry name" value="LysM"/>
    <property type="match status" value="1"/>
</dbReference>
<name>A0ABY8EJD6_9FIRM</name>
<reference evidence="2 3" key="1">
    <citation type="submission" date="2023-03" db="EMBL/GenBank/DDBJ databases">
        <title>Complete genome sequence of Tepidibacter sp. SWIR-1, isolated from a deep-sea hydrothermal vent.</title>
        <authorList>
            <person name="Li X."/>
        </authorList>
    </citation>
    <scope>NUCLEOTIDE SEQUENCE [LARGE SCALE GENOMIC DNA]</scope>
    <source>
        <strain evidence="2 3">SWIR-1</strain>
    </source>
</reference>
<dbReference type="InterPro" id="IPR036779">
    <property type="entry name" value="LysM_dom_sf"/>
</dbReference>
<dbReference type="Gene3D" id="3.10.350.10">
    <property type="entry name" value="LysM domain"/>
    <property type="match status" value="1"/>
</dbReference>
<dbReference type="EMBL" id="CP120733">
    <property type="protein sequence ID" value="WFD12205.1"/>
    <property type="molecule type" value="Genomic_DNA"/>
</dbReference>
<dbReference type="PANTHER" id="PTHR34700">
    <property type="entry name" value="POTASSIUM BINDING PROTEIN KBP"/>
    <property type="match status" value="1"/>
</dbReference>
<dbReference type="SMART" id="SM00257">
    <property type="entry name" value="LysM"/>
    <property type="match status" value="1"/>
</dbReference>
<protein>
    <submittedName>
        <fullName evidence="2">LysM peptidoglycan-binding domain-containing protein</fullName>
    </submittedName>
</protein>
<sequence length="225" mass="25554">MAYYFYLDKLLLPIAPSKLQLKVNNQNKTLTLINEGEINILKKPKLTDIDFDVLIPQVKYPFAIYKDGFHDALYYLDKLEALKSGQEPFQFIVTRTLPNGKMLFDTNLKVSLEDYRVKEDKKEGFDLTVSISLKQYKDYGTKTANVTISNQKAVAKVEKTRPAESSPAPKASAKTYTVTKNDTLWIIAKKFYGNGSEYSKIFSANKDKIKNANLIYTGQVLTIPV</sequence>
<accession>A0ABY8EJD6</accession>
<evidence type="ECO:0000259" key="1">
    <source>
        <dbReference type="PROSITE" id="PS51782"/>
    </source>
</evidence>
<evidence type="ECO:0000313" key="3">
    <source>
        <dbReference type="Proteomes" id="UP001222800"/>
    </source>
</evidence>
<evidence type="ECO:0000313" key="2">
    <source>
        <dbReference type="EMBL" id="WFD12205.1"/>
    </source>
</evidence>
<feature type="domain" description="LysM" evidence="1">
    <location>
        <begin position="174"/>
        <end position="223"/>
    </location>
</feature>
<dbReference type="InterPro" id="IPR018392">
    <property type="entry name" value="LysM"/>
</dbReference>
<proteinExistence type="predicted"/>
<gene>
    <name evidence="2" type="ORF">P4S50_09005</name>
</gene>
<dbReference type="PROSITE" id="PS51782">
    <property type="entry name" value="LYSM"/>
    <property type="match status" value="1"/>
</dbReference>
<dbReference type="SUPFAM" id="SSF54106">
    <property type="entry name" value="LysM domain"/>
    <property type="match status" value="1"/>
</dbReference>
<keyword evidence="3" id="KW-1185">Reference proteome</keyword>
<organism evidence="2 3">
    <name type="scientific">Tepidibacter hydrothermalis</name>
    <dbReference type="NCBI Taxonomy" id="3036126"/>
    <lineage>
        <taxon>Bacteria</taxon>
        <taxon>Bacillati</taxon>
        <taxon>Bacillota</taxon>
        <taxon>Clostridia</taxon>
        <taxon>Peptostreptococcales</taxon>
        <taxon>Peptostreptococcaceae</taxon>
        <taxon>Tepidibacter</taxon>
    </lineage>
</organism>